<feature type="domain" description="Dienelactone hydrolase" evidence="2">
    <location>
        <begin position="70"/>
        <end position="268"/>
    </location>
</feature>
<evidence type="ECO:0000256" key="1">
    <source>
        <dbReference type="SAM" id="SignalP"/>
    </source>
</evidence>
<gene>
    <name evidence="3" type="ORF">ACFFIC_26395</name>
</gene>
<keyword evidence="1" id="KW-0732">Signal</keyword>
<feature type="chain" id="PRO_5046751990" evidence="1">
    <location>
        <begin position="29"/>
        <end position="320"/>
    </location>
</feature>
<dbReference type="GO" id="GO:0016787">
    <property type="term" value="F:hydrolase activity"/>
    <property type="evidence" value="ECO:0007669"/>
    <property type="project" value="UniProtKB-KW"/>
</dbReference>
<dbReference type="Proteomes" id="UP001589789">
    <property type="component" value="Unassembled WGS sequence"/>
</dbReference>
<evidence type="ECO:0000313" key="3">
    <source>
        <dbReference type="EMBL" id="MFC0389051.1"/>
    </source>
</evidence>
<proteinExistence type="predicted"/>
<protein>
    <submittedName>
        <fullName evidence="3">Dienelactone hydrolase family protein</fullName>
        <ecNumber evidence="3">3.1.-.-</ecNumber>
    </submittedName>
</protein>
<organism evidence="3 4">
    <name type="scientific">Muricoccus vinaceus</name>
    <dbReference type="NCBI Taxonomy" id="424704"/>
    <lineage>
        <taxon>Bacteria</taxon>
        <taxon>Pseudomonadati</taxon>
        <taxon>Pseudomonadota</taxon>
        <taxon>Alphaproteobacteria</taxon>
        <taxon>Acetobacterales</taxon>
        <taxon>Roseomonadaceae</taxon>
        <taxon>Muricoccus</taxon>
    </lineage>
</organism>
<sequence>MPFHARRPGRTALASLVLLGCAAAGALAAERAATPVLEPMQTRPAPVSLELLNLRLVRMDGRIRNLSAILARPDARGRAPADVPAVILVPDGLGLDQRISALAERLALEGWATLEIDIDPVSTDGHAPQGPFPLAAEADAREVVGDLALALQELSEEPGIDPNRIAVVGLGTGGRAALLAGSEAAMSHELDTFGPRFAAHAALYPGCGPLLAEGFGNPAPWSSAPAAAFHAGQDAQNANAACETLVNALATRRRHPALWHVYPTATYAWDLGAAMGQTAIRLANLGPPAVPVAPAFDIAEDASSRLIAFLRPILGPPGRR</sequence>
<feature type="signal peptide" evidence="1">
    <location>
        <begin position="1"/>
        <end position="28"/>
    </location>
</feature>
<name>A0ABV6IZY9_9PROT</name>
<dbReference type="PROSITE" id="PS51257">
    <property type="entry name" value="PROKAR_LIPOPROTEIN"/>
    <property type="match status" value="1"/>
</dbReference>
<keyword evidence="3" id="KW-0378">Hydrolase</keyword>
<dbReference type="InterPro" id="IPR029058">
    <property type="entry name" value="AB_hydrolase_fold"/>
</dbReference>
<dbReference type="EC" id="3.1.-.-" evidence="3"/>
<dbReference type="RefSeq" id="WP_377056057.1">
    <property type="nucleotide sequence ID" value="NZ_JBHLVZ010000091.1"/>
</dbReference>
<evidence type="ECO:0000259" key="2">
    <source>
        <dbReference type="Pfam" id="PF01738"/>
    </source>
</evidence>
<evidence type="ECO:0000313" key="4">
    <source>
        <dbReference type="Proteomes" id="UP001589789"/>
    </source>
</evidence>
<comment type="caution">
    <text evidence="3">The sequence shown here is derived from an EMBL/GenBank/DDBJ whole genome shotgun (WGS) entry which is preliminary data.</text>
</comment>
<dbReference type="Gene3D" id="3.40.50.1820">
    <property type="entry name" value="alpha/beta hydrolase"/>
    <property type="match status" value="1"/>
</dbReference>
<keyword evidence="4" id="KW-1185">Reference proteome</keyword>
<dbReference type="SUPFAM" id="SSF53474">
    <property type="entry name" value="alpha/beta-Hydrolases"/>
    <property type="match status" value="1"/>
</dbReference>
<reference evidence="3 4" key="1">
    <citation type="submission" date="2024-09" db="EMBL/GenBank/DDBJ databases">
        <authorList>
            <person name="Sun Q."/>
            <person name="Mori K."/>
        </authorList>
    </citation>
    <scope>NUCLEOTIDE SEQUENCE [LARGE SCALE GENOMIC DNA]</scope>
    <source>
        <strain evidence="3 4">CCM 7468</strain>
    </source>
</reference>
<dbReference type="Pfam" id="PF01738">
    <property type="entry name" value="DLH"/>
    <property type="match status" value="1"/>
</dbReference>
<dbReference type="EMBL" id="JBHLVZ010000091">
    <property type="protein sequence ID" value="MFC0389051.1"/>
    <property type="molecule type" value="Genomic_DNA"/>
</dbReference>
<dbReference type="InterPro" id="IPR002925">
    <property type="entry name" value="Dienelactn_hydro"/>
</dbReference>
<accession>A0ABV6IZY9</accession>